<name>A0AAV5THL5_9BILA</name>
<dbReference type="Gene3D" id="1.10.10.1940">
    <property type="match status" value="1"/>
</dbReference>
<evidence type="ECO:0000313" key="3">
    <source>
        <dbReference type="EMBL" id="GMS93767.1"/>
    </source>
</evidence>
<dbReference type="EMBL" id="BTSX01000004">
    <property type="protein sequence ID" value="GMS93767.1"/>
    <property type="molecule type" value="Genomic_DNA"/>
</dbReference>
<reference evidence="3" key="1">
    <citation type="submission" date="2023-10" db="EMBL/GenBank/DDBJ databases">
        <title>Genome assembly of Pristionchus species.</title>
        <authorList>
            <person name="Yoshida K."/>
            <person name="Sommer R.J."/>
        </authorList>
    </citation>
    <scope>NUCLEOTIDE SEQUENCE</scope>
    <source>
        <strain evidence="3">RS0144</strain>
    </source>
</reference>
<feature type="non-terminal residue" evidence="3">
    <location>
        <position position="1"/>
    </location>
</feature>
<feature type="chain" id="PRO_5043484434" description="ShKT domain-containing protein" evidence="1">
    <location>
        <begin position="28"/>
        <end position="69"/>
    </location>
</feature>
<dbReference type="InterPro" id="IPR003582">
    <property type="entry name" value="ShKT_dom"/>
</dbReference>
<dbReference type="Proteomes" id="UP001432027">
    <property type="component" value="Unassembled WGS sequence"/>
</dbReference>
<keyword evidence="1" id="KW-0732">Signal</keyword>
<protein>
    <recommendedName>
        <fullName evidence="2">ShKT domain-containing protein</fullName>
    </recommendedName>
</protein>
<comment type="caution">
    <text evidence="3">The sequence shown here is derived from an EMBL/GenBank/DDBJ whole genome shotgun (WGS) entry which is preliminary data.</text>
</comment>
<dbReference type="Pfam" id="PF01549">
    <property type="entry name" value="ShK"/>
    <property type="match status" value="1"/>
</dbReference>
<sequence>SNSYHFNMSSLHVCIVLLAVLVVYSYAATCFDLAADCDCKLGLCTNKMYTKLMTKMCNRSCGICTATGK</sequence>
<keyword evidence="4" id="KW-1185">Reference proteome</keyword>
<accession>A0AAV5THL5</accession>
<dbReference type="SMART" id="SM00254">
    <property type="entry name" value="ShKT"/>
    <property type="match status" value="1"/>
</dbReference>
<evidence type="ECO:0000256" key="1">
    <source>
        <dbReference type="SAM" id="SignalP"/>
    </source>
</evidence>
<feature type="domain" description="ShKT" evidence="2">
    <location>
        <begin position="29"/>
        <end position="65"/>
    </location>
</feature>
<evidence type="ECO:0000313" key="4">
    <source>
        <dbReference type="Proteomes" id="UP001432027"/>
    </source>
</evidence>
<gene>
    <name evidence="3" type="ORF">PENTCL1PPCAC_15942</name>
</gene>
<evidence type="ECO:0000259" key="2">
    <source>
        <dbReference type="SMART" id="SM00254"/>
    </source>
</evidence>
<proteinExistence type="predicted"/>
<feature type="signal peptide" evidence="1">
    <location>
        <begin position="1"/>
        <end position="27"/>
    </location>
</feature>
<dbReference type="AlphaFoldDB" id="A0AAV5THL5"/>
<organism evidence="3 4">
    <name type="scientific">Pristionchus entomophagus</name>
    <dbReference type="NCBI Taxonomy" id="358040"/>
    <lineage>
        <taxon>Eukaryota</taxon>
        <taxon>Metazoa</taxon>
        <taxon>Ecdysozoa</taxon>
        <taxon>Nematoda</taxon>
        <taxon>Chromadorea</taxon>
        <taxon>Rhabditida</taxon>
        <taxon>Rhabditina</taxon>
        <taxon>Diplogasteromorpha</taxon>
        <taxon>Diplogasteroidea</taxon>
        <taxon>Neodiplogasteridae</taxon>
        <taxon>Pristionchus</taxon>
    </lineage>
</organism>